<reference evidence="2 3" key="1">
    <citation type="submission" date="2019-03" db="EMBL/GenBank/DDBJ databases">
        <title>Three New Species of Nocardioides, Nocardioides euryhalodurans sp. nov., Nocardioides seonyuensis sp. nov. and Nocardioides eburneoflavus sp. nov. Iolated from Soil.</title>
        <authorList>
            <person name="Roh S.G."/>
            <person name="Lee C."/>
            <person name="Kim M.-K."/>
            <person name="Kim S.B."/>
        </authorList>
    </citation>
    <scope>NUCLEOTIDE SEQUENCE [LARGE SCALE GENOMIC DNA]</scope>
    <source>
        <strain evidence="2 3">MMS17-SY207-3</strain>
    </source>
</reference>
<dbReference type="KEGG" id="nsn:EXE58_02185"/>
<dbReference type="PANTHER" id="PTHR30327">
    <property type="entry name" value="UNCHARACTERIZED PROTEIN YQGE"/>
    <property type="match status" value="1"/>
</dbReference>
<dbReference type="OrthoDB" id="9807486at2"/>
<gene>
    <name evidence="2" type="ORF">EXE58_02185</name>
</gene>
<proteinExistence type="inferred from homology"/>
<evidence type="ECO:0000313" key="3">
    <source>
        <dbReference type="Proteomes" id="UP000294853"/>
    </source>
</evidence>
<organism evidence="2 3">
    <name type="scientific">Nocardioides seonyuensis</name>
    <dbReference type="NCBI Taxonomy" id="2518371"/>
    <lineage>
        <taxon>Bacteria</taxon>
        <taxon>Bacillati</taxon>
        <taxon>Actinomycetota</taxon>
        <taxon>Actinomycetes</taxon>
        <taxon>Propionibacteriales</taxon>
        <taxon>Nocardioidaceae</taxon>
        <taxon>Nocardioides</taxon>
    </lineage>
</organism>
<dbReference type="Gene3D" id="3.40.1740.10">
    <property type="entry name" value="VC0467-like"/>
    <property type="match status" value="1"/>
</dbReference>
<dbReference type="RefSeq" id="WP_135266366.1">
    <property type="nucleotide sequence ID" value="NZ_CP038436.1"/>
</dbReference>
<evidence type="ECO:0000256" key="1">
    <source>
        <dbReference type="ARBA" id="ARBA00009600"/>
    </source>
</evidence>
<evidence type="ECO:0000313" key="2">
    <source>
        <dbReference type="EMBL" id="QBX54393.1"/>
    </source>
</evidence>
<dbReference type="GO" id="GO:0005829">
    <property type="term" value="C:cytosol"/>
    <property type="evidence" value="ECO:0007669"/>
    <property type="project" value="TreeGrafter"/>
</dbReference>
<dbReference type="SUPFAM" id="SSF143456">
    <property type="entry name" value="VC0467-like"/>
    <property type="match status" value="1"/>
</dbReference>
<accession>A0A4P7ICW8</accession>
<comment type="similarity">
    <text evidence="1">Belongs to the UPF0301 (AlgH) family.</text>
</comment>
<keyword evidence="3" id="KW-1185">Reference proteome</keyword>
<dbReference type="PANTHER" id="PTHR30327:SF1">
    <property type="entry name" value="UPF0301 PROTEIN YQGE"/>
    <property type="match status" value="1"/>
</dbReference>
<dbReference type="EMBL" id="CP038436">
    <property type="protein sequence ID" value="QBX54393.1"/>
    <property type="molecule type" value="Genomic_DNA"/>
</dbReference>
<name>A0A4P7ICW8_9ACTN</name>
<dbReference type="AlphaFoldDB" id="A0A4P7ICW8"/>
<dbReference type="NCBIfam" id="NF001270">
    <property type="entry name" value="PRK00228.2-2"/>
    <property type="match status" value="1"/>
</dbReference>
<dbReference type="InterPro" id="IPR003774">
    <property type="entry name" value="AlgH-like"/>
</dbReference>
<sequence length="188" mass="20008">MSESGNVGPGTLLVATPALRDPNFSETVVMLLDADDEGALGVILNRPSAVLVADVLEPWSGVVDRPEVLFRGGPVGLDGALAVGLLRDLEDVPLGWRGVTGRLGILDLDTPIELVEGSLARLRVFAGYAGWGAQQLRDEIAEGSWYVVSGTDADAFVGDTDTLRRDVLRRQPGTLAWHATRPVDPDLN</sequence>
<protein>
    <submittedName>
        <fullName evidence="2">YqgE/AlgH family protein</fullName>
    </submittedName>
</protein>
<dbReference type="Proteomes" id="UP000294853">
    <property type="component" value="Chromosome"/>
</dbReference>
<dbReference type="Pfam" id="PF02622">
    <property type="entry name" value="DUF179"/>
    <property type="match status" value="1"/>
</dbReference>